<keyword evidence="6" id="KW-0238">DNA-binding</keyword>
<dbReference type="SUPFAM" id="SSF52540">
    <property type="entry name" value="P-loop containing nucleoside triphosphate hydrolases"/>
    <property type="match status" value="2"/>
</dbReference>
<feature type="domain" description="Helicase ATP-binding" evidence="11">
    <location>
        <begin position="314"/>
        <end position="494"/>
    </location>
</feature>
<proteinExistence type="inferred from homology"/>
<dbReference type="PROSITE" id="PS51192">
    <property type="entry name" value="HELICASE_ATP_BIND_1"/>
    <property type="match status" value="1"/>
</dbReference>
<gene>
    <name evidence="14" type="ORF">D779_3167</name>
</gene>
<dbReference type="GO" id="GO:0005524">
    <property type="term" value="F:ATP binding"/>
    <property type="evidence" value="ECO:0007669"/>
    <property type="project" value="UniProtKB-UniRule"/>
</dbReference>
<evidence type="ECO:0000256" key="8">
    <source>
        <dbReference type="ARBA" id="ARBA00034617"/>
    </source>
</evidence>
<comment type="similarity">
    <text evidence="1">Belongs to the helicase family. RecQ subfamily.</text>
</comment>
<dbReference type="Gene3D" id="3.30.420.10">
    <property type="entry name" value="Ribonuclease H-like superfamily/Ribonuclease H"/>
    <property type="match status" value="1"/>
</dbReference>
<keyword evidence="5 10" id="KW-0067">ATP-binding</keyword>
<dbReference type="InterPro" id="IPR014017">
    <property type="entry name" value="DNA_helicase_UvrD-like_C"/>
</dbReference>
<keyword evidence="3 10" id="KW-0378">Hydrolase</keyword>
<feature type="binding site" evidence="10">
    <location>
        <begin position="1138"/>
        <end position="1145"/>
    </location>
    <ligand>
        <name>ATP</name>
        <dbReference type="ChEBI" id="CHEBI:30616"/>
    </ligand>
</feature>
<evidence type="ECO:0000256" key="3">
    <source>
        <dbReference type="ARBA" id="ARBA00022801"/>
    </source>
</evidence>
<dbReference type="GO" id="GO:0016787">
    <property type="term" value="F:hydrolase activity"/>
    <property type="evidence" value="ECO:0007669"/>
    <property type="project" value="UniProtKB-UniRule"/>
</dbReference>
<dbReference type="Pfam" id="PF13245">
    <property type="entry name" value="AAA_19"/>
    <property type="match status" value="1"/>
</dbReference>
<dbReference type="GO" id="GO:0006310">
    <property type="term" value="P:DNA recombination"/>
    <property type="evidence" value="ECO:0007669"/>
    <property type="project" value="InterPro"/>
</dbReference>
<comment type="catalytic activity">
    <reaction evidence="8">
        <text>Couples ATP hydrolysis with the unwinding of duplex DNA by translocating in the 3'-5' direction.</text>
        <dbReference type="EC" id="5.6.2.4"/>
    </reaction>
</comment>
<evidence type="ECO:0000256" key="1">
    <source>
        <dbReference type="ARBA" id="ARBA00005446"/>
    </source>
</evidence>
<dbReference type="GO" id="GO:0006281">
    <property type="term" value="P:DNA repair"/>
    <property type="evidence" value="ECO:0007669"/>
    <property type="project" value="TreeGrafter"/>
</dbReference>
<evidence type="ECO:0000256" key="10">
    <source>
        <dbReference type="PROSITE-ProRule" id="PRU00560"/>
    </source>
</evidence>
<feature type="domain" description="UvrD-like helicase ATP-binding" evidence="13">
    <location>
        <begin position="1117"/>
        <end position="1340"/>
    </location>
</feature>
<evidence type="ECO:0000313" key="15">
    <source>
        <dbReference type="Proteomes" id="UP000019460"/>
    </source>
</evidence>
<evidence type="ECO:0000256" key="6">
    <source>
        <dbReference type="ARBA" id="ARBA00023125"/>
    </source>
</evidence>
<keyword evidence="7" id="KW-0413">Isomerase</keyword>
<dbReference type="eggNOG" id="COG0210">
    <property type="taxonomic scope" value="Bacteria"/>
</dbReference>
<dbReference type="InterPro" id="IPR011545">
    <property type="entry name" value="DEAD/DEAH_box_helicase_dom"/>
</dbReference>
<dbReference type="GO" id="GO:0043590">
    <property type="term" value="C:bacterial nucleoid"/>
    <property type="evidence" value="ECO:0007669"/>
    <property type="project" value="TreeGrafter"/>
</dbReference>
<dbReference type="Pfam" id="PF00271">
    <property type="entry name" value="Helicase_C"/>
    <property type="match status" value="1"/>
</dbReference>
<name>W9VD47_9GAMM</name>
<feature type="domain" description="Helicase C-terminal" evidence="12">
    <location>
        <begin position="523"/>
        <end position="676"/>
    </location>
</feature>
<dbReference type="GO" id="GO:0043138">
    <property type="term" value="F:3'-5' DNA helicase activity"/>
    <property type="evidence" value="ECO:0007669"/>
    <property type="project" value="UniProtKB-EC"/>
</dbReference>
<dbReference type="InterPro" id="IPR001650">
    <property type="entry name" value="Helicase_C-like"/>
</dbReference>
<dbReference type="GO" id="GO:0030894">
    <property type="term" value="C:replisome"/>
    <property type="evidence" value="ECO:0007669"/>
    <property type="project" value="TreeGrafter"/>
</dbReference>
<dbReference type="InterPro" id="IPR012337">
    <property type="entry name" value="RNaseH-like_sf"/>
</dbReference>
<dbReference type="SUPFAM" id="SSF53098">
    <property type="entry name" value="Ribonuclease H-like"/>
    <property type="match status" value="1"/>
</dbReference>
<evidence type="ECO:0000313" key="14">
    <source>
        <dbReference type="EMBL" id="EXJ13967.1"/>
    </source>
</evidence>
<dbReference type="InterPro" id="IPR004589">
    <property type="entry name" value="DNA_helicase_ATP-dep_RecQ"/>
</dbReference>
<keyword evidence="15" id="KW-1185">Reference proteome</keyword>
<dbReference type="Pfam" id="PF13361">
    <property type="entry name" value="UvrD_C"/>
    <property type="match status" value="1"/>
</dbReference>
<dbReference type="PROSITE" id="PS51198">
    <property type="entry name" value="UVRD_HELICASE_ATP_BIND"/>
    <property type="match status" value="1"/>
</dbReference>
<dbReference type="GO" id="GO:0003677">
    <property type="term" value="F:DNA binding"/>
    <property type="evidence" value="ECO:0007669"/>
    <property type="project" value="UniProtKB-KW"/>
</dbReference>
<dbReference type="Gene3D" id="3.40.50.300">
    <property type="entry name" value="P-loop containing nucleotide triphosphate hydrolases"/>
    <property type="match status" value="5"/>
</dbReference>
<dbReference type="InterPro" id="IPR036397">
    <property type="entry name" value="RNaseH_sf"/>
</dbReference>
<dbReference type="SMART" id="SM00487">
    <property type="entry name" value="DEXDc"/>
    <property type="match status" value="2"/>
</dbReference>
<evidence type="ECO:0000256" key="5">
    <source>
        <dbReference type="ARBA" id="ARBA00022840"/>
    </source>
</evidence>
<evidence type="ECO:0000259" key="11">
    <source>
        <dbReference type="PROSITE" id="PS51192"/>
    </source>
</evidence>
<evidence type="ECO:0000256" key="9">
    <source>
        <dbReference type="ARBA" id="ARBA00034808"/>
    </source>
</evidence>
<protein>
    <recommendedName>
        <fullName evidence="9">DNA 3'-5' helicase</fullName>
        <ecNumber evidence="9">5.6.2.4</ecNumber>
    </recommendedName>
</protein>
<evidence type="ECO:0000259" key="12">
    <source>
        <dbReference type="PROSITE" id="PS51194"/>
    </source>
</evidence>
<evidence type="ECO:0000256" key="4">
    <source>
        <dbReference type="ARBA" id="ARBA00022806"/>
    </source>
</evidence>
<dbReference type="PATRIC" id="fig|1249627.3.peg.3319"/>
<dbReference type="PANTHER" id="PTHR13710:SF105">
    <property type="entry name" value="ATP-DEPENDENT DNA HELICASE Q1"/>
    <property type="match status" value="1"/>
</dbReference>
<evidence type="ECO:0000256" key="2">
    <source>
        <dbReference type="ARBA" id="ARBA00022741"/>
    </source>
</evidence>
<dbReference type="eggNOG" id="COG0514">
    <property type="taxonomic scope" value="Bacteria"/>
</dbReference>
<dbReference type="GO" id="GO:0009378">
    <property type="term" value="F:four-way junction helicase activity"/>
    <property type="evidence" value="ECO:0007669"/>
    <property type="project" value="TreeGrafter"/>
</dbReference>
<organism evidence="14 15">
    <name type="scientific">Imhoffiella purpurea</name>
    <dbReference type="NCBI Taxonomy" id="1249627"/>
    <lineage>
        <taxon>Bacteria</taxon>
        <taxon>Pseudomonadati</taxon>
        <taxon>Pseudomonadota</taxon>
        <taxon>Gammaproteobacteria</taxon>
        <taxon>Chromatiales</taxon>
        <taxon>Chromatiaceae</taxon>
        <taxon>Imhoffiella</taxon>
    </lineage>
</organism>
<dbReference type="EC" id="5.6.2.4" evidence="9"/>
<dbReference type="STRING" id="1249627.D779_3167"/>
<evidence type="ECO:0000259" key="13">
    <source>
        <dbReference type="PROSITE" id="PS51198"/>
    </source>
</evidence>
<dbReference type="PANTHER" id="PTHR13710">
    <property type="entry name" value="DNA HELICASE RECQ FAMILY MEMBER"/>
    <property type="match status" value="1"/>
</dbReference>
<dbReference type="PROSITE" id="PS51194">
    <property type="entry name" value="HELICASE_CTER"/>
    <property type="match status" value="1"/>
</dbReference>
<reference evidence="14 15" key="1">
    <citation type="submission" date="2012-11" db="EMBL/GenBank/DDBJ databases">
        <title>Genome assembly of Thiorhodococcus sp. AK35.</title>
        <authorList>
            <person name="Nupur N."/>
            <person name="Khatri I."/>
            <person name="Subramanian S."/>
            <person name="Pinnaka A."/>
        </authorList>
    </citation>
    <scope>NUCLEOTIDE SEQUENCE [LARGE SCALE GENOMIC DNA]</scope>
    <source>
        <strain evidence="14 15">AK35</strain>
    </source>
</reference>
<dbReference type="SMART" id="SM00490">
    <property type="entry name" value="HELICc"/>
    <property type="match status" value="1"/>
</dbReference>
<dbReference type="Pfam" id="PF00270">
    <property type="entry name" value="DEAD"/>
    <property type="match status" value="1"/>
</dbReference>
<keyword evidence="2 10" id="KW-0547">Nucleotide-binding</keyword>
<comment type="caution">
    <text evidence="14">The sequence shown here is derived from an EMBL/GenBank/DDBJ whole genome shotgun (WGS) entry which is preliminary data.</text>
</comment>
<dbReference type="CDD" id="cd17932">
    <property type="entry name" value="DEXQc_UvrD"/>
    <property type="match status" value="1"/>
</dbReference>
<dbReference type="Proteomes" id="UP000019460">
    <property type="component" value="Unassembled WGS sequence"/>
</dbReference>
<dbReference type="InterPro" id="IPR014016">
    <property type="entry name" value="UvrD-like_ATP-bd"/>
</dbReference>
<dbReference type="InterPro" id="IPR027417">
    <property type="entry name" value="P-loop_NTPase"/>
</dbReference>
<dbReference type="EMBL" id="AONC01000052">
    <property type="protein sequence ID" value="EXJ13967.1"/>
    <property type="molecule type" value="Genomic_DNA"/>
</dbReference>
<dbReference type="InterPro" id="IPR014001">
    <property type="entry name" value="Helicase_ATP-bd"/>
</dbReference>
<sequence length="1749" mass="196166">MHNPDMDTRLQDLLDRSLLLDLETGPGGEIHKIGAVHGDRTFYRQVGSDPHRALQELDAFAADAELAVGHNLLGHDLHRLRALSPALRLLDRPVVDTLFLSPLVFPENPYHRLVKNYKLVRATVSDPLADCHLAAQVLTEQWEELERRSAAGDSDLLALYRFCFRGALDLESAPRGGSGISIVLGALGAELPDVPAALDLVRRRWSGRTCSSASRPLALRYFTDPRLRPVVAYATAWLQVAGARSVLPPWVRHRFPRTIELLHALRDVPCRSPDCAWCREIHDPGVQLQRFFGFEHFRETPATEAGDSLQEAIVAHGMGDGSQLAILPTGGGKSLCFQLPALVRHQRRGVLTLVISPLQALMKDQVDNLAAKTGTTGAAAIYGMLTPPERGDVLERVRLGDIAILYVSPEQLRNASFRQVLESREIGAWVFDEAHCFSKWGHDFRPDYLYAARFIRELAELQGTRIPPIVCLTATAKTEVIQEIQDHFHKELKVELTLFQGWEERPNLEFDVLLTRRQEKEARLQSVLEEHLGEDGAAVIYASRRKRVEELAEFLKSQGWRAEGFHAGLQAPEKRRIQDAFVAGELQVITATNAFGMGVDKDNVRLVVHIDIPGSLENYVQEAGRAGRDRRPARCILLYDEQDIEEQFGMESRSELTRADIAEILRGLRRAKRDKEGRVVVTSGELLRDGELRVGFEADDASADTRVKIAVAWLERAGFVERNENRTRVFQGRPAVRDLDEAHERIAKLGLSAEQRRRWIAVLEALMNCDPDEGLTADELALLGVFRSTDHAPGSRAPEWDRGETAGQRVMRTLHDMASAGLLHQGPQLSAFLRHKVAQASMPTLQRVCTLERAMLAALREEAPDADDGNWYPLSLRQLNQRLRDQGMESNPETLRNLLAGLARDGRGLAGDRSSLEFRQLDRDRYRFRLHRAWSDLDATAQRRQAVARVVLQTLMDKIPADAPPSAELLISFGTDELTDALGRDLSLSGAVKDRLAAVERGLLFLHEHRAMVLQQGVAVFRQAMSIRILPESKGRPYSKGNYAPLATHYSERVFQIHVMDRYARLGLEKIRQAIAFVSAYFTLDKESFVQRYFPDQREVLERATTAESFRRIVESLDNPSQIEIVAAPDEGNRLVLAGPGSGKTRVIVHRCAYLLRVRRVEARTILILCYNRSAALELRRRLAALVGDDARGVTMQTYHGFAMRLTGSSFAARGQTGDRPMDFGQIIEEAITLLEGRADLPGIEPDGVRERLLSGYRHILVDEYQDIDAAQYRMVGAIAGRAEAASGSETDPARLTLLAVGDDDQNIYAFRGADVAFIRRFREDYEAQIHHLVENYRSTRHIINAANALIAHNRDRMKTEQAIRIDRLRAQEPAGGRWETLDPHGRGRVEVMELENSACQAAALIERIRRLRDLGEAEWSDFAVLAFRHETLHPIRALCEAAGIPIAWRQELPPLHRVREIAALIDRLEKQSQISLTADELDAWIPQTTHQWPRLLHALIADWRLESGGLALPCAQIAEFVYESLAEQRRERCLDDGVTLSTLHGAKGLEFDHVLIADGEWSGSASGEADLRLFYVGMTRARQTLTLGRVPDGGNPNPGLFDGDWLTASCVAIEPAETGAIRRRYSPLSPADMDLGYAGRCPEDAPIHAQLSALASGDRLYPRPAPPYLMLQDRHKRTVARLSKQASADWLPRIRDIEEIRILALLRRHADDGKAEYRNAYRCRTWEYPLVEMVWQMPAPSDAGRARA</sequence>
<accession>W9VD47</accession>
<dbReference type="NCBIfam" id="TIGR00614">
    <property type="entry name" value="recQ_fam"/>
    <property type="match status" value="1"/>
</dbReference>
<dbReference type="GO" id="GO:0005737">
    <property type="term" value="C:cytoplasm"/>
    <property type="evidence" value="ECO:0007669"/>
    <property type="project" value="TreeGrafter"/>
</dbReference>
<evidence type="ECO:0000256" key="7">
    <source>
        <dbReference type="ARBA" id="ARBA00023235"/>
    </source>
</evidence>
<keyword evidence="4 10" id="KW-0347">Helicase</keyword>